<gene>
    <name evidence="6" type="ORF">EIZ48_24065</name>
</gene>
<dbReference type="RefSeq" id="WP_160657411.1">
    <property type="nucleotide sequence ID" value="NZ_RSEJ01000033.1"/>
</dbReference>
<sequence length="236" mass="26387">MANPLDDNITYISLQNLKVSLTDMSVTNSNDGAQTQLRIKEAELLKYLCQRYPNVALRTDIAENVWANTYASEFTINQTVNSLRSKLFNQGKALIITVPKRGYKLGVQPEFHTSLPPFPETNDAGPKITTTAKPETVVPTPSPKKKKQSDIRLSKPMFGLITILASLLVVFGVSFTQQEDIEAVRINNTFILFTPNENELKLINETLQSTHYDYIDKVSATIYGCGEDKQCINITP</sequence>
<dbReference type="CDD" id="cd00383">
    <property type="entry name" value="trans_reg_C"/>
    <property type="match status" value="1"/>
</dbReference>
<dbReference type="EMBL" id="RSEJ01000033">
    <property type="protein sequence ID" value="NBI55597.1"/>
    <property type="molecule type" value="Genomic_DNA"/>
</dbReference>
<organism evidence="6 7">
    <name type="scientific">Photobacterium alginatilyticum</name>
    <dbReference type="NCBI Taxonomy" id="1775171"/>
    <lineage>
        <taxon>Bacteria</taxon>
        <taxon>Pseudomonadati</taxon>
        <taxon>Pseudomonadota</taxon>
        <taxon>Gammaproteobacteria</taxon>
        <taxon>Vibrionales</taxon>
        <taxon>Vibrionaceae</taxon>
        <taxon>Photobacterium</taxon>
    </lineage>
</organism>
<evidence type="ECO:0000313" key="6">
    <source>
        <dbReference type="EMBL" id="NBI55597.1"/>
    </source>
</evidence>
<dbReference type="SMART" id="SM00862">
    <property type="entry name" value="Trans_reg_C"/>
    <property type="match status" value="1"/>
</dbReference>
<evidence type="ECO:0000256" key="2">
    <source>
        <dbReference type="PROSITE-ProRule" id="PRU01091"/>
    </source>
</evidence>
<dbReference type="InterPro" id="IPR036388">
    <property type="entry name" value="WH-like_DNA-bd_sf"/>
</dbReference>
<keyword evidence="4" id="KW-1133">Transmembrane helix</keyword>
<dbReference type="SUPFAM" id="SSF46894">
    <property type="entry name" value="C-terminal effector domain of the bipartite response regulators"/>
    <property type="match status" value="1"/>
</dbReference>
<feature type="DNA-binding region" description="OmpR/PhoB-type" evidence="2">
    <location>
        <begin position="9"/>
        <end position="107"/>
    </location>
</feature>
<dbReference type="Proteomes" id="UP000738517">
    <property type="component" value="Unassembled WGS sequence"/>
</dbReference>
<feature type="region of interest" description="Disordered" evidence="3">
    <location>
        <begin position="114"/>
        <end position="149"/>
    </location>
</feature>
<accession>A0ABW9YP04</accession>
<keyword evidence="4" id="KW-0472">Membrane</keyword>
<evidence type="ECO:0000313" key="7">
    <source>
        <dbReference type="Proteomes" id="UP000738517"/>
    </source>
</evidence>
<protein>
    <recommendedName>
        <fullName evidence="5">OmpR/PhoB-type domain-containing protein</fullName>
    </recommendedName>
</protein>
<evidence type="ECO:0000256" key="4">
    <source>
        <dbReference type="SAM" id="Phobius"/>
    </source>
</evidence>
<feature type="transmembrane region" description="Helical" evidence="4">
    <location>
        <begin position="157"/>
        <end position="175"/>
    </location>
</feature>
<proteinExistence type="predicted"/>
<dbReference type="PROSITE" id="PS51755">
    <property type="entry name" value="OMPR_PHOB"/>
    <property type="match status" value="1"/>
</dbReference>
<feature type="domain" description="OmpR/PhoB-type" evidence="5">
    <location>
        <begin position="9"/>
        <end position="107"/>
    </location>
</feature>
<evidence type="ECO:0000256" key="1">
    <source>
        <dbReference type="ARBA" id="ARBA00023125"/>
    </source>
</evidence>
<dbReference type="Gene3D" id="1.10.10.10">
    <property type="entry name" value="Winged helix-like DNA-binding domain superfamily/Winged helix DNA-binding domain"/>
    <property type="match status" value="1"/>
</dbReference>
<dbReference type="Pfam" id="PF00486">
    <property type="entry name" value="Trans_reg_C"/>
    <property type="match status" value="1"/>
</dbReference>
<name>A0ABW9YP04_9GAMM</name>
<reference evidence="6 7" key="1">
    <citation type="journal article" date="2017" name="Int. J. Syst. Evol. Microbiol.">
        <title>Photobacterium alginatilyticum sp. nov., a marine bacterium isolated from bottom seawater.</title>
        <authorList>
            <person name="Wang X."/>
            <person name="Wang Y."/>
            <person name="Yang X."/>
            <person name="Sun H."/>
            <person name="Li B."/>
            <person name="Zhang X.H."/>
        </authorList>
    </citation>
    <scope>NUCLEOTIDE SEQUENCE [LARGE SCALE GENOMIC DNA]</scope>
    <source>
        <strain evidence="6 7">P03D4</strain>
    </source>
</reference>
<evidence type="ECO:0000259" key="5">
    <source>
        <dbReference type="PROSITE" id="PS51755"/>
    </source>
</evidence>
<dbReference type="InterPro" id="IPR016032">
    <property type="entry name" value="Sig_transdc_resp-reg_C-effctor"/>
</dbReference>
<keyword evidence="1 2" id="KW-0238">DNA-binding</keyword>
<dbReference type="InterPro" id="IPR001867">
    <property type="entry name" value="OmpR/PhoB-type_DNA-bd"/>
</dbReference>
<evidence type="ECO:0000256" key="3">
    <source>
        <dbReference type="SAM" id="MobiDB-lite"/>
    </source>
</evidence>
<keyword evidence="7" id="KW-1185">Reference proteome</keyword>
<comment type="caution">
    <text evidence="6">The sequence shown here is derived from an EMBL/GenBank/DDBJ whole genome shotgun (WGS) entry which is preliminary data.</text>
</comment>
<keyword evidence="4" id="KW-0812">Transmembrane</keyword>